<comment type="caution">
    <text evidence="3">The sequence shown here is derived from an EMBL/GenBank/DDBJ whole genome shotgun (WGS) entry which is preliminary data.</text>
</comment>
<dbReference type="PANTHER" id="PTHR14237">
    <property type="entry name" value="MOLYBDOPTERIN COFACTOR SULFURASE MOSC"/>
    <property type="match status" value="1"/>
</dbReference>
<dbReference type="SUPFAM" id="SSF141673">
    <property type="entry name" value="MOSC N-terminal domain-like"/>
    <property type="match status" value="1"/>
</dbReference>
<gene>
    <name evidence="3" type="ORF">B7P43_G00392</name>
</gene>
<feature type="transmembrane region" description="Helical" evidence="1">
    <location>
        <begin position="12"/>
        <end position="29"/>
    </location>
</feature>
<evidence type="ECO:0000313" key="4">
    <source>
        <dbReference type="Proteomes" id="UP000235965"/>
    </source>
</evidence>
<dbReference type="FunCoup" id="A0A2J7R8U6">
    <property type="interactions" value="35"/>
</dbReference>
<dbReference type="GO" id="GO:0030170">
    <property type="term" value="F:pyridoxal phosphate binding"/>
    <property type="evidence" value="ECO:0007669"/>
    <property type="project" value="InterPro"/>
</dbReference>
<keyword evidence="1" id="KW-0812">Transmembrane</keyword>
<keyword evidence="1" id="KW-1133">Transmembrane helix</keyword>
<dbReference type="InterPro" id="IPR011037">
    <property type="entry name" value="Pyrv_Knase-like_insert_dom_sf"/>
</dbReference>
<protein>
    <recommendedName>
        <fullName evidence="2">MOSC domain-containing protein</fullName>
    </recommendedName>
</protein>
<dbReference type="GO" id="GO:0003824">
    <property type="term" value="F:catalytic activity"/>
    <property type="evidence" value="ECO:0007669"/>
    <property type="project" value="InterPro"/>
</dbReference>
<dbReference type="InterPro" id="IPR005302">
    <property type="entry name" value="MoCF_Sase_C"/>
</dbReference>
<dbReference type="SUPFAM" id="SSF50800">
    <property type="entry name" value="PK beta-barrel domain-like"/>
    <property type="match status" value="1"/>
</dbReference>
<feature type="domain" description="MOSC" evidence="2">
    <location>
        <begin position="192"/>
        <end position="347"/>
    </location>
</feature>
<evidence type="ECO:0000256" key="1">
    <source>
        <dbReference type="SAM" id="Phobius"/>
    </source>
</evidence>
<dbReference type="OrthoDB" id="17255at2759"/>
<accession>A0A2J7R8U6</accession>
<dbReference type="PROSITE" id="PS51340">
    <property type="entry name" value="MOSC"/>
    <property type="match status" value="1"/>
</dbReference>
<dbReference type="Pfam" id="PF03476">
    <property type="entry name" value="MOSC_N"/>
    <property type="match status" value="1"/>
</dbReference>
<keyword evidence="4" id="KW-1185">Reference proteome</keyword>
<dbReference type="AlphaFoldDB" id="A0A2J7R8U6"/>
<dbReference type="Proteomes" id="UP000235965">
    <property type="component" value="Unassembled WGS sequence"/>
</dbReference>
<dbReference type="EMBL" id="NEVH01006721">
    <property type="protein sequence ID" value="PNF37255.1"/>
    <property type="molecule type" value="Genomic_DNA"/>
</dbReference>
<dbReference type="STRING" id="105785.A0A2J7R8U6"/>
<dbReference type="InterPro" id="IPR005303">
    <property type="entry name" value="MOCOS_middle"/>
</dbReference>
<reference evidence="3 4" key="1">
    <citation type="submission" date="2017-12" db="EMBL/GenBank/DDBJ databases">
        <title>Hemimetabolous genomes reveal molecular basis of termite eusociality.</title>
        <authorList>
            <person name="Harrison M.C."/>
            <person name="Jongepier E."/>
            <person name="Robertson H.M."/>
            <person name="Arning N."/>
            <person name="Bitard-Feildel T."/>
            <person name="Chao H."/>
            <person name="Childers C.P."/>
            <person name="Dinh H."/>
            <person name="Doddapaneni H."/>
            <person name="Dugan S."/>
            <person name="Gowin J."/>
            <person name="Greiner C."/>
            <person name="Han Y."/>
            <person name="Hu H."/>
            <person name="Hughes D.S.T."/>
            <person name="Huylmans A.-K."/>
            <person name="Kemena C."/>
            <person name="Kremer L.P.M."/>
            <person name="Lee S.L."/>
            <person name="Lopez-Ezquerra A."/>
            <person name="Mallet L."/>
            <person name="Monroy-Kuhn J.M."/>
            <person name="Moser A."/>
            <person name="Murali S.C."/>
            <person name="Muzny D.M."/>
            <person name="Otani S."/>
            <person name="Piulachs M.-D."/>
            <person name="Poelchau M."/>
            <person name="Qu J."/>
            <person name="Schaub F."/>
            <person name="Wada-Katsumata A."/>
            <person name="Worley K.C."/>
            <person name="Xie Q."/>
            <person name="Ylla G."/>
            <person name="Poulsen M."/>
            <person name="Gibbs R.A."/>
            <person name="Schal C."/>
            <person name="Richards S."/>
            <person name="Belles X."/>
            <person name="Korb J."/>
            <person name="Bornberg-Bauer E."/>
        </authorList>
    </citation>
    <scope>NUCLEOTIDE SEQUENCE [LARGE SCALE GENOMIC DNA]</scope>
    <source>
        <tissue evidence="3">Whole body</tissue>
    </source>
</reference>
<evidence type="ECO:0000259" key="2">
    <source>
        <dbReference type="PROSITE" id="PS51340"/>
    </source>
</evidence>
<dbReference type="GO" id="GO:0030151">
    <property type="term" value="F:molybdenum ion binding"/>
    <property type="evidence" value="ECO:0007669"/>
    <property type="project" value="InterPro"/>
</dbReference>
<dbReference type="Pfam" id="PF03473">
    <property type="entry name" value="MOSC"/>
    <property type="match status" value="1"/>
</dbReference>
<proteinExistence type="predicted"/>
<dbReference type="InParanoid" id="A0A2J7R8U6"/>
<name>A0A2J7R8U6_9NEOP</name>
<keyword evidence="1" id="KW-0472">Membrane</keyword>
<evidence type="ECO:0000313" key="3">
    <source>
        <dbReference type="EMBL" id="PNF37255.1"/>
    </source>
</evidence>
<organism evidence="3 4">
    <name type="scientific">Cryptotermes secundus</name>
    <dbReference type="NCBI Taxonomy" id="105785"/>
    <lineage>
        <taxon>Eukaryota</taxon>
        <taxon>Metazoa</taxon>
        <taxon>Ecdysozoa</taxon>
        <taxon>Arthropoda</taxon>
        <taxon>Hexapoda</taxon>
        <taxon>Insecta</taxon>
        <taxon>Pterygota</taxon>
        <taxon>Neoptera</taxon>
        <taxon>Polyneoptera</taxon>
        <taxon>Dictyoptera</taxon>
        <taxon>Blattodea</taxon>
        <taxon>Blattoidea</taxon>
        <taxon>Termitoidae</taxon>
        <taxon>Kalotermitidae</taxon>
        <taxon>Cryptotermitinae</taxon>
        <taxon>Cryptotermes</taxon>
    </lineage>
</organism>
<dbReference type="PANTHER" id="PTHR14237:SF19">
    <property type="entry name" value="MITOCHONDRIAL AMIDOXIME REDUCING COMPONENT 1"/>
    <property type="match status" value="1"/>
</dbReference>
<sequence length="349" mass="39801">MLWQKAYGFPSPLFWGTVSVLLALLVRWWHQKRKSTNSVPEKWRCVGELSELTVFPIKSCAGISLEEAECTECGIQTVSDGPLKLRDRFFIVYDEKTEEFKTARTYPKMLLINVTLDGNDAVKLSAPNMPELQIKVPQDSESNKRTHCKIWNNEKVETVDCGDTAANWLSKYVLNQDCGLRLGYYLADIMPRRVAAEKLKQCFKTFKNKDLGVYSDLTSFMLMTESSIDDLRTRLPPHVSIISRQFRPNFLVRGSLPYEEDKWKWIRIGETAVFKNVKPCTRCVLTTINPDTAIMEPKREPLRTLKGYRQLTDPAMLKVEGSSPALGIHLGLHNSGTVRVGDSIFVEDE</sequence>